<protein>
    <recommendedName>
        <fullName evidence="4">Lipoprotein</fullName>
    </recommendedName>
</protein>
<name>A0ABS3E9R6_9GAMM</name>
<gene>
    <name evidence="2" type="ORF">JF535_13180</name>
</gene>
<evidence type="ECO:0000313" key="2">
    <source>
        <dbReference type="EMBL" id="MBN8431804.1"/>
    </source>
</evidence>
<dbReference type="EMBL" id="JAEKJR010000002">
    <property type="protein sequence ID" value="MBN8431804.1"/>
    <property type="molecule type" value="Genomic_DNA"/>
</dbReference>
<reference evidence="2 3" key="1">
    <citation type="submission" date="2020-12" db="EMBL/GenBank/DDBJ databases">
        <title>Oil enriched cultivation method for isolating marine PHA-producing bacteria.</title>
        <authorList>
            <person name="Zheng W."/>
            <person name="Yu S."/>
            <person name="Huang Y."/>
        </authorList>
    </citation>
    <scope>NUCLEOTIDE SEQUENCE [LARGE SCALE GENOMIC DNA]</scope>
    <source>
        <strain evidence="2 3">SN0-2</strain>
    </source>
</reference>
<keyword evidence="3" id="KW-1185">Reference proteome</keyword>
<dbReference type="PROSITE" id="PS51257">
    <property type="entry name" value="PROKAR_LIPOPROTEIN"/>
    <property type="match status" value="1"/>
</dbReference>
<evidence type="ECO:0008006" key="4">
    <source>
        <dbReference type="Google" id="ProtNLM"/>
    </source>
</evidence>
<comment type="caution">
    <text evidence="2">The sequence shown here is derived from an EMBL/GenBank/DDBJ whole genome shotgun (WGS) entry which is preliminary data.</text>
</comment>
<proteinExistence type="predicted"/>
<keyword evidence="1" id="KW-0732">Signal</keyword>
<dbReference type="RefSeq" id="WP_207002898.1">
    <property type="nucleotide sequence ID" value="NZ_JAEKJR010000002.1"/>
</dbReference>
<feature type="chain" id="PRO_5045170660" description="Lipoprotein" evidence="1">
    <location>
        <begin position="22"/>
        <end position="92"/>
    </location>
</feature>
<organism evidence="2 3">
    <name type="scientific">Microbulbifer salipaludis</name>
    <dbReference type="NCBI Taxonomy" id="187980"/>
    <lineage>
        <taxon>Bacteria</taxon>
        <taxon>Pseudomonadati</taxon>
        <taxon>Pseudomonadota</taxon>
        <taxon>Gammaproteobacteria</taxon>
        <taxon>Cellvibrionales</taxon>
        <taxon>Microbulbiferaceae</taxon>
        <taxon>Microbulbifer</taxon>
    </lineage>
</organism>
<sequence>MKFLGLLIVAVLVSGCSGLQSFHNGMLALADTMPKTETTCVTGSFGVECISYTVPNTQLSPRQEAEIEQRVTQEYLEEKRQREADAQKAPTI</sequence>
<evidence type="ECO:0000256" key="1">
    <source>
        <dbReference type="SAM" id="SignalP"/>
    </source>
</evidence>
<dbReference type="Proteomes" id="UP000664293">
    <property type="component" value="Unassembled WGS sequence"/>
</dbReference>
<evidence type="ECO:0000313" key="3">
    <source>
        <dbReference type="Proteomes" id="UP000664293"/>
    </source>
</evidence>
<accession>A0ABS3E9R6</accession>
<feature type="signal peptide" evidence="1">
    <location>
        <begin position="1"/>
        <end position="21"/>
    </location>
</feature>